<name>A0A8J2UD61_9BACT</name>
<dbReference type="PANTHER" id="PTHR13833:SF71">
    <property type="entry name" value="NHL DOMAIN-CONTAINING PROTEIN"/>
    <property type="match status" value="1"/>
</dbReference>
<evidence type="ECO:0000256" key="1">
    <source>
        <dbReference type="ARBA" id="ARBA00022737"/>
    </source>
</evidence>
<dbReference type="SUPFAM" id="SSF101898">
    <property type="entry name" value="NHL repeat"/>
    <property type="match status" value="1"/>
</dbReference>
<dbReference type="Gene3D" id="2.120.10.30">
    <property type="entry name" value="TolB, C-terminal domain"/>
    <property type="match status" value="3"/>
</dbReference>
<protein>
    <recommendedName>
        <fullName evidence="4">NHL repeat containing protein</fullName>
    </recommendedName>
</protein>
<accession>A0A8J2UD61</accession>
<comment type="caution">
    <text evidence="2">The sequence shown here is derived from an EMBL/GenBank/DDBJ whole genome shotgun (WGS) entry which is preliminary data.</text>
</comment>
<gene>
    <name evidence="2" type="ORF">GCM10011511_25450</name>
</gene>
<keyword evidence="1" id="KW-0677">Repeat</keyword>
<evidence type="ECO:0000313" key="2">
    <source>
        <dbReference type="EMBL" id="GGB01037.1"/>
    </source>
</evidence>
<dbReference type="Pfam" id="PF01436">
    <property type="entry name" value="NHL"/>
    <property type="match status" value="1"/>
</dbReference>
<organism evidence="2 3">
    <name type="scientific">Puia dinghuensis</name>
    <dbReference type="NCBI Taxonomy" id="1792502"/>
    <lineage>
        <taxon>Bacteria</taxon>
        <taxon>Pseudomonadati</taxon>
        <taxon>Bacteroidota</taxon>
        <taxon>Chitinophagia</taxon>
        <taxon>Chitinophagales</taxon>
        <taxon>Chitinophagaceae</taxon>
        <taxon>Puia</taxon>
    </lineage>
</organism>
<evidence type="ECO:0008006" key="4">
    <source>
        <dbReference type="Google" id="ProtNLM"/>
    </source>
</evidence>
<dbReference type="PANTHER" id="PTHR13833">
    <property type="match status" value="1"/>
</dbReference>
<proteinExistence type="predicted"/>
<dbReference type="Proteomes" id="UP000607559">
    <property type="component" value="Unassembled WGS sequence"/>
</dbReference>
<dbReference type="InterPro" id="IPR011042">
    <property type="entry name" value="6-blade_b-propeller_TolB-like"/>
</dbReference>
<keyword evidence="3" id="KW-1185">Reference proteome</keyword>
<dbReference type="InterPro" id="IPR010620">
    <property type="entry name" value="SBBP_repeat"/>
</dbReference>
<dbReference type="AlphaFoldDB" id="A0A8J2UD61"/>
<dbReference type="EMBL" id="BMJC01000002">
    <property type="protein sequence ID" value="GGB01037.1"/>
    <property type="molecule type" value="Genomic_DNA"/>
</dbReference>
<reference evidence="2" key="2">
    <citation type="submission" date="2020-09" db="EMBL/GenBank/DDBJ databases">
        <authorList>
            <person name="Sun Q."/>
            <person name="Zhou Y."/>
        </authorList>
    </citation>
    <scope>NUCLEOTIDE SEQUENCE</scope>
    <source>
        <strain evidence="2">CGMCC 1.15448</strain>
    </source>
</reference>
<sequence length="312" mass="33062">MAGSTNPGFTDGDTTQVQFSNAQGIFADNHGNLFVGDLGNASIRQVTYAGHVTTYAGKNIGSPNPLFGNIYSLVRDSMGALYTIEYSLIRKIVSSTNSSIFAGALAINYADGTGTNARFRILGNMAIDPQGNIFLPDYDNSDSFRIRKVTPGGVVSTLTLQDNTGYPSNGLPNYHYLYAIAVDASGNIYVTGNGNCLIKKVDPTGNVTILAGAGNIGFTDGKGRAAQFNTILGMTCDASGNLWVSDGDNHAIRKVTQDGTVTTIAGKGMMGYADGDSTQALFKYPFGITVDNTGTVFVMDNGNNRVRKLEYK</sequence>
<evidence type="ECO:0000313" key="3">
    <source>
        <dbReference type="Proteomes" id="UP000607559"/>
    </source>
</evidence>
<dbReference type="InterPro" id="IPR001258">
    <property type="entry name" value="NHL_repeat"/>
</dbReference>
<dbReference type="Pfam" id="PF06739">
    <property type="entry name" value="SBBP"/>
    <property type="match status" value="1"/>
</dbReference>
<reference evidence="2" key="1">
    <citation type="journal article" date="2014" name="Int. J. Syst. Evol. Microbiol.">
        <title>Complete genome sequence of Corynebacterium casei LMG S-19264T (=DSM 44701T), isolated from a smear-ripened cheese.</title>
        <authorList>
            <consortium name="US DOE Joint Genome Institute (JGI-PGF)"/>
            <person name="Walter F."/>
            <person name="Albersmeier A."/>
            <person name="Kalinowski J."/>
            <person name="Ruckert C."/>
        </authorList>
    </citation>
    <scope>NUCLEOTIDE SEQUENCE</scope>
    <source>
        <strain evidence="2">CGMCC 1.15448</strain>
    </source>
</reference>